<name>A0ABW4KQV7_9BURK</name>
<dbReference type="EMBL" id="JBHUEJ010000008">
    <property type="protein sequence ID" value="MFD1709726.1"/>
    <property type="molecule type" value="Genomic_DNA"/>
</dbReference>
<gene>
    <name evidence="1" type="ORF">ACFSF0_03855</name>
</gene>
<reference evidence="2" key="1">
    <citation type="journal article" date="2019" name="Int. J. Syst. Evol. Microbiol.">
        <title>The Global Catalogue of Microorganisms (GCM) 10K type strain sequencing project: providing services to taxonomists for standard genome sequencing and annotation.</title>
        <authorList>
            <consortium name="The Broad Institute Genomics Platform"/>
            <consortium name="The Broad Institute Genome Sequencing Center for Infectious Disease"/>
            <person name="Wu L."/>
            <person name="Ma J."/>
        </authorList>
    </citation>
    <scope>NUCLEOTIDE SEQUENCE [LARGE SCALE GENOMIC DNA]</scope>
    <source>
        <strain evidence="2">LMG 29247</strain>
    </source>
</reference>
<evidence type="ECO:0000313" key="2">
    <source>
        <dbReference type="Proteomes" id="UP001597304"/>
    </source>
</evidence>
<dbReference type="Proteomes" id="UP001597304">
    <property type="component" value="Unassembled WGS sequence"/>
</dbReference>
<sequence length="64" mass="7001">MLTITAPEMRGATESRRANFTTTSKGIIIGGSWLKKPTPWDAQAISGPHRKTFMQRLRAMAGAV</sequence>
<accession>A0ABW4KQV7</accession>
<proteinExistence type="predicted"/>
<evidence type="ECO:0000313" key="1">
    <source>
        <dbReference type="EMBL" id="MFD1709726.1"/>
    </source>
</evidence>
<comment type="caution">
    <text evidence="1">The sequence shown here is derived from an EMBL/GenBank/DDBJ whole genome shotgun (WGS) entry which is preliminary data.</text>
</comment>
<organism evidence="1 2">
    <name type="scientific">Ottowia flava</name>
    <dbReference type="NCBI Taxonomy" id="2675430"/>
    <lineage>
        <taxon>Bacteria</taxon>
        <taxon>Pseudomonadati</taxon>
        <taxon>Pseudomonadota</taxon>
        <taxon>Betaproteobacteria</taxon>
        <taxon>Burkholderiales</taxon>
        <taxon>Comamonadaceae</taxon>
        <taxon>Ottowia</taxon>
    </lineage>
</organism>
<protein>
    <submittedName>
        <fullName evidence="1">Uncharacterized protein</fullName>
    </submittedName>
</protein>
<keyword evidence="2" id="KW-1185">Reference proteome</keyword>
<dbReference type="RefSeq" id="WP_147913386.1">
    <property type="nucleotide sequence ID" value="NZ_JBHUEJ010000008.1"/>
</dbReference>